<evidence type="ECO:0000313" key="2">
    <source>
        <dbReference type="Proteomes" id="UP001304671"/>
    </source>
</evidence>
<dbReference type="Proteomes" id="UP001304671">
    <property type="component" value="Unassembled WGS sequence"/>
</dbReference>
<accession>A0ABU5QU25</accession>
<protein>
    <submittedName>
        <fullName evidence="1">Uncharacterized protein</fullName>
    </submittedName>
</protein>
<sequence>MATCRRVLIKDINKELLVELIKKSYPIDRIITLDDEYRELFLDKMNYAFIVFDASLEGWTELDLDFNYSVKEHDNFLMNISKNYNTTILFGYAQTTSGDQRFLVFKNGEMIRHIYQKAYYYPNRIIMESNFGNKSSYEKNFQYPELGQNIRGFKFLDFYDDMQKMFRDYGYDGAKVKEFDEKYLHIEYLSGRNWD</sequence>
<organism evidence="1 2">
    <name type="scientific">Arcicella aquatica</name>
    <dbReference type="NCBI Taxonomy" id="217141"/>
    <lineage>
        <taxon>Bacteria</taxon>
        <taxon>Pseudomonadati</taxon>
        <taxon>Bacteroidota</taxon>
        <taxon>Cytophagia</taxon>
        <taxon>Cytophagales</taxon>
        <taxon>Flectobacillaceae</taxon>
        <taxon>Arcicella</taxon>
    </lineage>
</organism>
<dbReference type="RefSeq" id="WP_323252808.1">
    <property type="nucleotide sequence ID" value="NZ_JAYFUL010000052.1"/>
</dbReference>
<reference evidence="1 2" key="1">
    <citation type="submission" date="2023-12" db="EMBL/GenBank/DDBJ databases">
        <title>Novel species of the genus Arcicella isolated from rivers.</title>
        <authorList>
            <person name="Lu H."/>
        </authorList>
    </citation>
    <scope>NUCLEOTIDE SEQUENCE [LARGE SCALE GENOMIC DNA]</scope>
    <source>
        <strain evidence="1 2">LMG 21963</strain>
    </source>
</reference>
<gene>
    <name evidence="1" type="ORF">VB264_21350</name>
</gene>
<dbReference type="EMBL" id="JAYFUL010000052">
    <property type="protein sequence ID" value="MEA5260360.1"/>
    <property type="molecule type" value="Genomic_DNA"/>
</dbReference>
<evidence type="ECO:0000313" key="1">
    <source>
        <dbReference type="EMBL" id="MEA5260360.1"/>
    </source>
</evidence>
<proteinExistence type="predicted"/>
<keyword evidence="2" id="KW-1185">Reference proteome</keyword>
<comment type="caution">
    <text evidence="1">The sequence shown here is derived from an EMBL/GenBank/DDBJ whole genome shotgun (WGS) entry which is preliminary data.</text>
</comment>
<name>A0ABU5QU25_9BACT</name>